<name>A0ABQ9JIZ0_9CUCU</name>
<protein>
    <submittedName>
        <fullName evidence="1">Uncharacterized protein</fullName>
    </submittedName>
</protein>
<accession>A0ABQ9JIZ0</accession>
<keyword evidence="2" id="KW-1185">Reference proteome</keyword>
<comment type="caution">
    <text evidence="1">The sequence shown here is derived from an EMBL/GenBank/DDBJ whole genome shotgun (WGS) entry which is preliminary data.</text>
</comment>
<organism evidence="1 2">
    <name type="scientific">Molorchus minor</name>
    <dbReference type="NCBI Taxonomy" id="1323400"/>
    <lineage>
        <taxon>Eukaryota</taxon>
        <taxon>Metazoa</taxon>
        <taxon>Ecdysozoa</taxon>
        <taxon>Arthropoda</taxon>
        <taxon>Hexapoda</taxon>
        <taxon>Insecta</taxon>
        <taxon>Pterygota</taxon>
        <taxon>Neoptera</taxon>
        <taxon>Endopterygota</taxon>
        <taxon>Coleoptera</taxon>
        <taxon>Polyphaga</taxon>
        <taxon>Cucujiformia</taxon>
        <taxon>Chrysomeloidea</taxon>
        <taxon>Cerambycidae</taxon>
        <taxon>Lamiinae</taxon>
        <taxon>Monochamini</taxon>
        <taxon>Molorchus</taxon>
    </lineage>
</organism>
<proteinExistence type="predicted"/>
<dbReference type="EMBL" id="JAPWTJ010000470">
    <property type="protein sequence ID" value="KAJ8978145.1"/>
    <property type="molecule type" value="Genomic_DNA"/>
</dbReference>
<reference evidence="1" key="1">
    <citation type="journal article" date="2023" name="Insect Mol. Biol.">
        <title>Genome sequencing provides insights into the evolution of gene families encoding plant cell wall-degrading enzymes in longhorned beetles.</title>
        <authorList>
            <person name="Shin N.R."/>
            <person name="Okamura Y."/>
            <person name="Kirsch R."/>
            <person name="Pauchet Y."/>
        </authorList>
    </citation>
    <scope>NUCLEOTIDE SEQUENCE</scope>
    <source>
        <strain evidence="1">MMC_N1</strain>
    </source>
</reference>
<dbReference type="Proteomes" id="UP001162164">
    <property type="component" value="Unassembled WGS sequence"/>
</dbReference>
<gene>
    <name evidence="1" type="ORF">NQ317_016847</name>
</gene>
<evidence type="ECO:0000313" key="2">
    <source>
        <dbReference type="Proteomes" id="UP001162164"/>
    </source>
</evidence>
<sequence length="202" mass="23302">MSSSDSSTSTEQLHTALDLLATEPTNNDCRLFVLTKSFIFKASDQDFLSSNRFRKNVICGEKFKNLIPVLLGRWSFFNVDNIKRSYSVETRDGRRHQNGAMSLELWVQECKAMSCEENSVIFYKRQGEVSDVLEEHDFCLVIMNRFQQMMLKKIGSNVICIDGTHGLNHYEFELTTIMVIDEFGQGFPTAFMFSNKKEHTHI</sequence>
<evidence type="ECO:0000313" key="1">
    <source>
        <dbReference type="EMBL" id="KAJ8978145.1"/>
    </source>
</evidence>